<gene>
    <name evidence="3" type="ORF">EKG37_20450</name>
</gene>
<proteinExistence type="predicted"/>
<sequence length="161" mass="18393">MIHRLIKSCWSLWPKELCVLNIIKKIDFDHHHHAHHKHHDHHDHHKHHVHHNHDHSQGDTIIKEEFCGNFMDGEEMVWQAPSNNYIQGTFQVFNSSSSIADVNVSINSTPTIIFPAVSPGFTISRVAINPTSFTINAPSGTNGTYCITLFKRIPLRPKESV</sequence>
<dbReference type="InterPro" id="IPR025055">
    <property type="entry name" value="Ena_core"/>
</dbReference>
<organism evidence="3 4">
    <name type="scientific">Bacillus yapensis</name>
    <dbReference type="NCBI Taxonomy" id="2492960"/>
    <lineage>
        <taxon>Bacteria</taxon>
        <taxon>Bacillati</taxon>
        <taxon>Bacillota</taxon>
        <taxon>Bacilli</taxon>
        <taxon>Bacillales</taxon>
        <taxon>Bacillaceae</taxon>
        <taxon>Bacillus</taxon>
    </lineage>
</organism>
<evidence type="ECO:0000313" key="4">
    <source>
        <dbReference type="Proteomes" id="UP000271374"/>
    </source>
</evidence>
<dbReference type="OrthoDB" id="1655185at2"/>
<evidence type="ECO:0000259" key="2">
    <source>
        <dbReference type="Pfam" id="PF13157"/>
    </source>
</evidence>
<dbReference type="Proteomes" id="UP000271374">
    <property type="component" value="Unassembled WGS sequence"/>
</dbReference>
<protein>
    <recommendedName>
        <fullName evidence="2">Endospore appendages core domain-containing protein</fullName>
    </recommendedName>
</protein>
<reference evidence="3 4" key="1">
    <citation type="submission" date="2018-12" db="EMBL/GenBank/DDBJ databases">
        <title>Bacillus yapensis draft genome sequence.</title>
        <authorList>
            <person name="Yu L."/>
            <person name="Xu X."/>
            <person name="Tang X."/>
        </authorList>
    </citation>
    <scope>NUCLEOTIDE SEQUENCE [LARGE SCALE GENOMIC DNA]</scope>
    <source>
        <strain evidence="3 4">XXST-01</strain>
    </source>
</reference>
<feature type="compositionally biased region" description="Basic residues" evidence="1">
    <location>
        <begin position="33"/>
        <end position="53"/>
    </location>
</feature>
<feature type="domain" description="Endospore appendages core" evidence="2">
    <location>
        <begin position="58"/>
        <end position="149"/>
    </location>
</feature>
<accession>A0A3S0KBJ8</accession>
<evidence type="ECO:0000313" key="3">
    <source>
        <dbReference type="EMBL" id="RTR26949.1"/>
    </source>
</evidence>
<comment type="caution">
    <text evidence="3">The sequence shown here is derived from an EMBL/GenBank/DDBJ whole genome shotgun (WGS) entry which is preliminary data.</text>
</comment>
<feature type="region of interest" description="Disordered" evidence="1">
    <location>
        <begin position="33"/>
        <end position="55"/>
    </location>
</feature>
<dbReference type="AlphaFoldDB" id="A0A3S0KBJ8"/>
<evidence type="ECO:0000256" key="1">
    <source>
        <dbReference type="SAM" id="MobiDB-lite"/>
    </source>
</evidence>
<keyword evidence="4" id="KW-1185">Reference proteome</keyword>
<dbReference type="Pfam" id="PF13157">
    <property type="entry name" value="Enas"/>
    <property type="match status" value="1"/>
</dbReference>
<dbReference type="EMBL" id="RXNT01000021">
    <property type="protein sequence ID" value="RTR26949.1"/>
    <property type="molecule type" value="Genomic_DNA"/>
</dbReference>
<name>A0A3S0KBJ8_9BACI</name>